<proteinExistence type="predicted"/>
<accession>A0ABS2DJ76</accession>
<dbReference type="RefSeq" id="WP_204203881.1">
    <property type="nucleotide sequence ID" value="NZ_JAFELM010000031.1"/>
</dbReference>
<evidence type="ECO:0000313" key="1">
    <source>
        <dbReference type="EMBL" id="MBM6618549.1"/>
    </source>
</evidence>
<comment type="caution">
    <text evidence="1">The sequence shown here is derived from an EMBL/GenBank/DDBJ whole genome shotgun (WGS) entry which is preliminary data.</text>
</comment>
<dbReference type="EMBL" id="JAFELM010000031">
    <property type="protein sequence ID" value="MBM6618549.1"/>
    <property type="molecule type" value="Genomic_DNA"/>
</dbReference>
<dbReference type="Proteomes" id="UP001518925">
    <property type="component" value="Unassembled WGS sequence"/>
</dbReference>
<protein>
    <recommendedName>
        <fullName evidence="3">AraC family transcriptional regulator</fullName>
    </recommendedName>
</protein>
<sequence>MLTLKDVRHIFEEQRGIALESISFSTVTTNPNAALPKSLFIPMSFDHEKNVKDLGLALNNGSVGTLWKKNDPVPGYLPTHFPVFFVESYGDALTKVVNYYIETYSMKGNETVHTKFLLPITCIHSEFYSKEIEDTLYNLSTIMKKEIPNLLIEEKGGEEQC</sequence>
<keyword evidence="2" id="KW-1185">Reference proteome</keyword>
<organism evidence="1 2">
    <name type="scientific">Bacillus suaedaesalsae</name>
    <dbReference type="NCBI Taxonomy" id="2810349"/>
    <lineage>
        <taxon>Bacteria</taxon>
        <taxon>Bacillati</taxon>
        <taxon>Bacillota</taxon>
        <taxon>Bacilli</taxon>
        <taxon>Bacillales</taxon>
        <taxon>Bacillaceae</taxon>
        <taxon>Bacillus</taxon>
    </lineage>
</organism>
<name>A0ABS2DJ76_9BACI</name>
<reference evidence="1 2" key="1">
    <citation type="submission" date="2021-02" db="EMBL/GenBank/DDBJ databases">
        <title>Bacillus sp. RD4P76, an endophyte from a halophyte.</title>
        <authorList>
            <person name="Sun J.-Q."/>
        </authorList>
    </citation>
    <scope>NUCLEOTIDE SEQUENCE [LARGE SCALE GENOMIC DNA]</scope>
    <source>
        <strain evidence="1 2">RD4P76</strain>
    </source>
</reference>
<gene>
    <name evidence="1" type="ORF">JR050_12840</name>
</gene>
<evidence type="ECO:0008006" key="3">
    <source>
        <dbReference type="Google" id="ProtNLM"/>
    </source>
</evidence>
<evidence type="ECO:0000313" key="2">
    <source>
        <dbReference type="Proteomes" id="UP001518925"/>
    </source>
</evidence>